<dbReference type="EMBL" id="MU006096">
    <property type="protein sequence ID" value="KAF2838924.1"/>
    <property type="molecule type" value="Genomic_DNA"/>
</dbReference>
<dbReference type="PANTHER" id="PTHR12606:SF141">
    <property type="entry name" value="GH15225P-RELATED"/>
    <property type="match status" value="1"/>
</dbReference>
<feature type="domain" description="Ubiquitin-like protease family profile" evidence="5">
    <location>
        <begin position="11"/>
        <end position="189"/>
    </location>
</feature>
<comment type="caution">
    <text evidence="6">The sequence shown here is derived from an EMBL/GenBank/DDBJ whole genome shotgun (WGS) entry which is preliminary data.</text>
</comment>
<evidence type="ECO:0000259" key="5">
    <source>
        <dbReference type="PROSITE" id="PS50600"/>
    </source>
</evidence>
<evidence type="ECO:0000256" key="3">
    <source>
        <dbReference type="ARBA" id="ARBA00022801"/>
    </source>
</evidence>
<dbReference type="SUPFAM" id="SSF54001">
    <property type="entry name" value="Cysteine proteinases"/>
    <property type="match status" value="1"/>
</dbReference>
<dbReference type="InterPro" id="IPR003653">
    <property type="entry name" value="Peptidase_C48_C"/>
</dbReference>
<dbReference type="GO" id="GO:0005634">
    <property type="term" value="C:nucleus"/>
    <property type="evidence" value="ECO:0007669"/>
    <property type="project" value="TreeGrafter"/>
</dbReference>
<name>A0A9P4SAL4_9PEZI</name>
<keyword evidence="3" id="KW-0378">Hydrolase</keyword>
<dbReference type="OrthoDB" id="1939479at2759"/>
<protein>
    <submittedName>
        <fullName evidence="6">Cysteine proteinase</fullName>
    </submittedName>
</protein>
<dbReference type="Proteomes" id="UP000799429">
    <property type="component" value="Unassembled WGS sequence"/>
</dbReference>
<accession>A0A9P4SAL4</accession>
<proteinExistence type="inferred from homology"/>
<evidence type="ECO:0000256" key="1">
    <source>
        <dbReference type="ARBA" id="ARBA00005234"/>
    </source>
</evidence>
<dbReference type="PANTHER" id="PTHR12606">
    <property type="entry name" value="SENTRIN/SUMO-SPECIFIC PROTEASE"/>
    <property type="match status" value="1"/>
</dbReference>
<evidence type="ECO:0000313" key="6">
    <source>
        <dbReference type="EMBL" id="KAF2838924.1"/>
    </source>
</evidence>
<organism evidence="6 7">
    <name type="scientific">Patellaria atrata CBS 101060</name>
    <dbReference type="NCBI Taxonomy" id="1346257"/>
    <lineage>
        <taxon>Eukaryota</taxon>
        <taxon>Fungi</taxon>
        <taxon>Dikarya</taxon>
        <taxon>Ascomycota</taxon>
        <taxon>Pezizomycotina</taxon>
        <taxon>Dothideomycetes</taxon>
        <taxon>Dothideomycetes incertae sedis</taxon>
        <taxon>Patellariales</taxon>
        <taxon>Patellariaceae</taxon>
        <taxon>Patellaria</taxon>
    </lineage>
</organism>
<evidence type="ECO:0000256" key="4">
    <source>
        <dbReference type="ARBA" id="ARBA00022807"/>
    </source>
</evidence>
<dbReference type="GO" id="GO:0016929">
    <property type="term" value="F:deSUMOylase activity"/>
    <property type="evidence" value="ECO:0007669"/>
    <property type="project" value="TreeGrafter"/>
</dbReference>
<dbReference type="InterPro" id="IPR038765">
    <property type="entry name" value="Papain-like_cys_pep_sf"/>
</dbReference>
<dbReference type="Pfam" id="PF02902">
    <property type="entry name" value="Peptidase_C48"/>
    <property type="match status" value="1"/>
</dbReference>
<dbReference type="AlphaFoldDB" id="A0A9P4SAL4"/>
<keyword evidence="7" id="KW-1185">Reference proteome</keyword>
<comment type="similarity">
    <text evidence="1">Belongs to the peptidase C48 family.</text>
</comment>
<sequence length="234" mass="26307">MNAEVTTGSGSTLLRRDFATLVPSNQGSGALPWLNDEIVNMLFDRLVTAANEREGYNKSDSKAVPPYHAFNTNFYNTVSKRGPEAVARWSKRARIDKEKLLQCEQILIPLNPGGHWQLVIVSPKSKVIEFLCSLHLDGDTTFKHIHNWLKMELGSLYDEGDWFEVVKQSRQQANMSDCGVFTCFNGIGRVAGYDLAFDPKSMPWEGRRQLAAILLNGGFKGEFDYFHKESKDGA</sequence>
<keyword evidence="4" id="KW-0788">Thiol protease</keyword>
<keyword evidence="2" id="KW-0645">Protease</keyword>
<dbReference type="Gene3D" id="3.40.395.10">
    <property type="entry name" value="Adenoviral Proteinase, Chain A"/>
    <property type="match status" value="1"/>
</dbReference>
<evidence type="ECO:0000313" key="7">
    <source>
        <dbReference type="Proteomes" id="UP000799429"/>
    </source>
</evidence>
<dbReference type="GO" id="GO:0006508">
    <property type="term" value="P:proteolysis"/>
    <property type="evidence" value="ECO:0007669"/>
    <property type="project" value="UniProtKB-KW"/>
</dbReference>
<reference evidence="6" key="1">
    <citation type="journal article" date="2020" name="Stud. Mycol.">
        <title>101 Dothideomycetes genomes: a test case for predicting lifestyles and emergence of pathogens.</title>
        <authorList>
            <person name="Haridas S."/>
            <person name="Albert R."/>
            <person name="Binder M."/>
            <person name="Bloem J."/>
            <person name="Labutti K."/>
            <person name="Salamov A."/>
            <person name="Andreopoulos B."/>
            <person name="Baker S."/>
            <person name="Barry K."/>
            <person name="Bills G."/>
            <person name="Bluhm B."/>
            <person name="Cannon C."/>
            <person name="Castanera R."/>
            <person name="Culley D."/>
            <person name="Daum C."/>
            <person name="Ezra D."/>
            <person name="Gonzalez J."/>
            <person name="Henrissat B."/>
            <person name="Kuo A."/>
            <person name="Liang C."/>
            <person name="Lipzen A."/>
            <person name="Lutzoni F."/>
            <person name="Magnuson J."/>
            <person name="Mondo S."/>
            <person name="Nolan M."/>
            <person name="Ohm R."/>
            <person name="Pangilinan J."/>
            <person name="Park H.-J."/>
            <person name="Ramirez L."/>
            <person name="Alfaro M."/>
            <person name="Sun H."/>
            <person name="Tritt A."/>
            <person name="Yoshinaga Y."/>
            <person name="Zwiers L.-H."/>
            <person name="Turgeon B."/>
            <person name="Goodwin S."/>
            <person name="Spatafora J."/>
            <person name="Crous P."/>
            <person name="Grigoriev I."/>
        </authorList>
    </citation>
    <scope>NUCLEOTIDE SEQUENCE</scope>
    <source>
        <strain evidence="6">CBS 101060</strain>
    </source>
</reference>
<dbReference type="PROSITE" id="PS50600">
    <property type="entry name" value="ULP_PROTEASE"/>
    <property type="match status" value="1"/>
</dbReference>
<dbReference type="GO" id="GO:0016926">
    <property type="term" value="P:protein desumoylation"/>
    <property type="evidence" value="ECO:0007669"/>
    <property type="project" value="TreeGrafter"/>
</dbReference>
<gene>
    <name evidence="6" type="ORF">M501DRAFT_935207</name>
</gene>
<evidence type="ECO:0000256" key="2">
    <source>
        <dbReference type="ARBA" id="ARBA00022670"/>
    </source>
</evidence>